<dbReference type="EMBL" id="MARB01000025">
    <property type="protein sequence ID" value="ODJ86227.1"/>
    <property type="molecule type" value="Genomic_DNA"/>
</dbReference>
<organism evidence="2 3">
    <name type="scientific">Candidatus Thiodiazotropha endolucinida</name>
    <dbReference type="NCBI Taxonomy" id="1655433"/>
    <lineage>
        <taxon>Bacteria</taxon>
        <taxon>Pseudomonadati</taxon>
        <taxon>Pseudomonadota</taxon>
        <taxon>Gammaproteobacteria</taxon>
        <taxon>Chromatiales</taxon>
        <taxon>Sedimenticolaceae</taxon>
        <taxon>Candidatus Thiodiazotropha</taxon>
    </lineage>
</organism>
<feature type="chain" id="PRO_5030866856" evidence="1">
    <location>
        <begin position="29"/>
        <end position="126"/>
    </location>
</feature>
<reference evidence="2 3" key="1">
    <citation type="submission" date="2016-06" db="EMBL/GenBank/DDBJ databases">
        <title>Genome sequence of endosymbiont of Candidatus Endolucinida thiodiazotropha.</title>
        <authorList>
            <person name="Poehlein A."/>
            <person name="Koenig S."/>
            <person name="Heiden S.E."/>
            <person name="Thuermer A."/>
            <person name="Voget S."/>
            <person name="Daniel R."/>
            <person name="Markert S."/>
            <person name="Gros O."/>
            <person name="Schweder T."/>
        </authorList>
    </citation>
    <scope>NUCLEOTIDE SEQUENCE [LARGE SCALE GENOMIC DNA]</scope>
    <source>
        <strain evidence="2 3">COS</strain>
    </source>
</reference>
<feature type="signal peptide" evidence="1">
    <location>
        <begin position="1"/>
        <end position="28"/>
    </location>
</feature>
<dbReference type="AlphaFoldDB" id="A0A7Z0VIH6"/>
<name>A0A7Z0VIH6_9GAMM</name>
<dbReference type="RefSeq" id="WP_069127302.1">
    <property type="nucleotide sequence ID" value="NZ_MARB01000025.1"/>
</dbReference>
<evidence type="ECO:0000313" key="3">
    <source>
        <dbReference type="Proteomes" id="UP000094769"/>
    </source>
</evidence>
<dbReference type="OrthoDB" id="9974234at2"/>
<keyword evidence="3" id="KW-1185">Reference proteome</keyword>
<protein>
    <submittedName>
        <fullName evidence="2">Uncharacterized protein</fullName>
    </submittedName>
</protein>
<sequence length="126" mass="14221">MPAATIRMRAAHLYYLLFGAFQCGTVSAIDPGYIEAVEADVAEFASNEFHPPVSSGWMGNVEDGSVHLMDLNGFSEYLQEKSPGSFIFYKNLPGNFKERLHRDYLATGDIDRVKKDIFKYTRESKD</sequence>
<proteinExistence type="predicted"/>
<gene>
    <name evidence="2" type="ORF">CODIS_35480</name>
</gene>
<keyword evidence="1" id="KW-0732">Signal</keyword>
<dbReference type="Proteomes" id="UP000094769">
    <property type="component" value="Unassembled WGS sequence"/>
</dbReference>
<evidence type="ECO:0000256" key="1">
    <source>
        <dbReference type="SAM" id="SignalP"/>
    </source>
</evidence>
<comment type="caution">
    <text evidence="2">The sequence shown here is derived from an EMBL/GenBank/DDBJ whole genome shotgun (WGS) entry which is preliminary data.</text>
</comment>
<evidence type="ECO:0000313" key="2">
    <source>
        <dbReference type="EMBL" id="ODJ86227.1"/>
    </source>
</evidence>
<accession>A0A7Z0VIH6</accession>